<sequence length="222" mass="25160">MLTKENPVSSFLAAGTVSAVKIFGNDHVFKVRPTPSNNFARKAFDIEVRAYERLCGHPRIATLREITDDGIVLEWGECLRQNLQTLEPGEIEMHTRLRLAREAAEGLCHIHPMRIIHADSHKIYRFAGSGIDGEPPWVCYEWFAYRPGSSPNVETDIFAFGSTLFEIESGHVPYHELAEELFSAKEYPNVENLILGDIITRCWDGDYCSINEVGKHLSQIEQ</sequence>
<dbReference type="PANTHER" id="PTHR23257">
    <property type="entry name" value="SERINE-THREONINE PROTEIN KINASE"/>
    <property type="match status" value="1"/>
</dbReference>
<evidence type="ECO:0000313" key="2">
    <source>
        <dbReference type="EMBL" id="KAL2869611.1"/>
    </source>
</evidence>
<reference evidence="2 3" key="1">
    <citation type="submission" date="2024-07" db="EMBL/GenBank/DDBJ databases">
        <title>Section-level genome sequencing and comparative genomics of Aspergillus sections Usti and Cavernicolus.</title>
        <authorList>
            <consortium name="Lawrence Berkeley National Laboratory"/>
            <person name="Nybo J.L."/>
            <person name="Vesth T.C."/>
            <person name="Theobald S."/>
            <person name="Frisvad J.C."/>
            <person name="Larsen T.O."/>
            <person name="Kjaerboelling I."/>
            <person name="Rothschild-Mancinelli K."/>
            <person name="Lyhne E.K."/>
            <person name="Kogle M.E."/>
            <person name="Barry K."/>
            <person name="Clum A."/>
            <person name="Na H."/>
            <person name="Ledsgaard L."/>
            <person name="Lin J."/>
            <person name="Lipzen A."/>
            <person name="Kuo A."/>
            <person name="Riley R."/>
            <person name="Mondo S."/>
            <person name="Labutti K."/>
            <person name="Haridas S."/>
            <person name="Pangalinan J."/>
            <person name="Salamov A.A."/>
            <person name="Simmons B.A."/>
            <person name="Magnuson J.K."/>
            <person name="Chen J."/>
            <person name="Drula E."/>
            <person name="Henrissat B."/>
            <person name="Wiebenga A."/>
            <person name="Lubbers R.J."/>
            <person name="Gomes A.C."/>
            <person name="Macurrencykelacurrency M.R."/>
            <person name="Stajich J."/>
            <person name="Grigoriev I.V."/>
            <person name="Mortensen U.H."/>
            <person name="De Vries R.P."/>
            <person name="Baker S.E."/>
            <person name="Andersen M.R."/>
        </authorList>
    </citation>
    <scope>NUCLEOTIDE SEQUENCE [LARGE SCALE GENOMIC DNA]</scope>
    <source>
        <strain evidence="2 3">CBS 449.75</strain>
    </source>
</reference>
<dbReference type="InterPro" id="IPR050167">
    <property type="entry name" value="Ser_Thr_protein_kinase"/>
</dbReference>
<keyword evidence="2" id="KW-0418">Kinase</keyword>
<dbReference type="EMBL" id="JBFXLQ010000009">
    <property type="protein sequence ID" value="KAL2869611.1"/>
    <property type="molecule type" value="Genomic_DNA"/>
</dbReference>
<dbReference type="GeneID" id="98146045"/>
<keyword evidence="3" id="KW-1185">Reference proteome</keyword>
<dbReference type="Gene3D" id="1.10.510.10">
    <property type="entry name" value="Transferase(Phosphotransferase) domain 1"/>
    <property type="match status" value="2"/>
</dbReference>
<organism evidence="2 3">
    <name type="scientific">Aspergillus lucknowensis</name>
    <dbReference type="NCBI Taxonomy" id="176173"/>
    <lineage>
        <taxon>Eukaryota</taxon>
        <taxon>Fungi</taxon>
        <taxon>Dikarya</taxon>
        <taxon>Ascomycota</taxon>
        <taxon>Pezizomycotina</taxon>
        <taxon>Eurotiomycetes</taxon>
        <taxon>Eurotiomycetidae</taxon>
        <taxon>Eurotiales</taxon>
        <taxon>Aspergillaceae</taxon>
        <taxon>Aspergillus</taxon>
        <taxon>Aspergillus subgen. Nidulantes</taxon>
    </lineage>
</organism>
<dbReference type="GO" id="GO:0016301">
    <property type="term" value="F:kinase activity"/>
    <property type="evidence" value="ECO:0007669"/>
    <property type="project" value="UniProtKB-KW"/>
</dbReference>
<dbReference type="SMART" id="SM00220">
    <property type="entry name" value="S_TKc"/>
    <property type="match status" value="1"/>
</dbReference>
<gene>
    <name evidence="2" type="ORF">BJX67DRAFT_370807</name>
</gene>
<dbReference type="InterPro" id="IPR000719">
    <property type="entry name" value="Prot_kinase_dom"/>
</dbReference>
<evidence type="ECO:0000259" key="1">
    <source>
        <dbReference type="SMART" id="SM00220"/>
    </source>
</evidence>
<dbReference type="InterPro" id="IPR011009">
    <property type="entry name" value="Kinase-like_dom_sf"/>
</dbReference>
<comment type="caution">
    <text evidence="2">The sequence shown here is derived from an EMBL/GenBank/DDBJ whole genome shotgun (WGS) entry which is preliminary data.</text>
</comment>
<name>A0ABR4LYI7_9EURO</name>
<accession>A0ABR4LYI7</accession>
<keyword evidence="2" id="KW-0808">Transferase</keyword>
<proteinExistence type="predicted"/>
<dbReference type="SUPFAM" id="SSF56112">
    <property type="entry name" value="Protein kinase-like (PK-like)"/>
    <property type="match status" value="1"/>
</dbReference>
<evidence type="ECO:0000313" key="3">
    <source>
        <dbReference type="Proteomes" id="UP001610432"/>
    </source>
</evidence>
<protein>
    <submittedName>
        <fullName evidence="2">Serine-threonine protein kinase</fullName>
    </submittedName>
</protein>
<feature type="domain" description="Protein kinase" evidence="1">
    <location>
        <begin position="6"/>
        <end position="220"/>
    </location>
</feature>
<dbReference type="Proteomes" id="UP001610432">
    <property type="component" value="Unassembled WGS sequence"/>
</dbReference>
<dbReference type="RefSeq" id="XP_070888590.1">
    <property type="nucleotide sequence ID" value="XM_071030973.1"/>
</dbReference>